<organism evidence="2 3">
    <name type="scientific">Diplodia intermedia</name>
    <dbReference type="NCBI Taxonomy" id="856260"/>
    <lineage>
        <taxon>Eukaryota</taxon>
        <taxon>Fungi</taxon>
        <taxon>Dikarya</taxon>
        <taxon>Ascomycota</taxon>
        <taxon>Pezizomycotina</taxon>
        <taxon>Dothideomycetes</taxon>
        <taxon>Dothideomycetes incertae sedis</taxon>
        <taxon>Botryosphaeriales</taxon>
        <taxon>Botryosphaeriaceae</taxon>
        <taxon>Diplodia</taxon>
    </lineage>
</organism>
<evidence type="ECO:0000313" key="3">
    <source>
        <dbReference type="Proteomes" id="UP001521184"/>
    </source>
</evidence>
<feature type="region of interest" description="Disordered" evidence="1">
    <location>
        <begin position="47"/>
        <end position="91"/>
    </location>
</feature>
<proteinExistence type="predicted"/>
<protein>
    <submittedName>
        <fullName evidence="2">Uncharacterized protein</fullName>
    </submittedName>
</protein>
<reference evidence="2 3" key="1">
    <citation type="journal article" date="2023" name="Plant Dis.">
        <title>First Report of Diplodia intermedia Causing Canker and Dieback Diseases on Apple Trees in Canada.</title>
        <authorList>
            <person name="Ellouze W."/>
            <person name="Ilyukhin E."/>
            <person name="Sulman M."/>
            <person name="Ali S."/>
        </authorList>
    </citation>
    <scope>NUCLEOTIDE SEQUENCE [LARGE SCALE GENOMIC DNA]</scope>
    <source>
        <strain evidence="2 3">M45-28</strain>
    </source>
</reference>
<comment type="caution">
    <text evidence="2">The sequence shown here is derived from an EMBL/GenBank/DDBJ whole genome shotgun (WGS) entry which is preliminary data.</text>
</comment>
<dbReference type="Proteomes" id="UP001521184">
    <property type="component" value="Unassembled WGS sequence"/>
</dbReference>
<feature type="compositionally biased region" description="Acidic residues" evidence="1">
    <location>
        <begin position="59"/>
        <end position="68"/>
    </location>
</feature>
<evidence type="ECO:0000256" key="1">
    <source>
        <dbReference type="SAM" id="MobiDB-lite"/>
    </source>
</evidence>
<gene>
    <name evidence="2" type="ORF">SLS58_002833</name>
</gene>
<sequence>MSEMLAATTLGLVPLVFMVEYLRIQIMRLQQRIEVLEDKVAHLHLFRSGGQNNNGNEVTDGDVEDVDNDSGGNISDGEFQYVEDEKVEGGQ</sequence>
<name>A0ABR3TYM0_9PEZI</name>
<keyword evidence="3" id="KW-1185">Reference proteome</keyword>
<evidence type="ECO:0000313" key="2">
    <source>
        <dbReference type="EMBL" id="KAL1647063.1"/>
    </source>
</evidence>
<accession>A0ABR3TYM0</accession>
<dbReference type="EMBL" id="JAKEKT020000013">
    <property type="protein sequence ID" value="KAL1647063.1"/>
    <property type="molecule type" value="Genomic_DNA"/>
</dbReference>